<sequence length="176" mass="19028">MCEVTILVALTPSLHMLVCVCGEWSALGGVRPPSHSSIQPLLHFFFLPSLLSAQHYPSPLPFPPTTLTTLFHNFPSLPQHYPSPPLPFPPTPTPLQSPHSLTHHFLLSLLLPFPPSPTPSQPPSFPSHTPSSQPPPSLPSHTNPSSVSSFPYQPLAFPLVIHGGQLCRDIGQGKAK</sequence>
<gene>
    <name evidence="3" type="ORF">Pmani_026861</name>
</gene>
<name>A0AAE1P568_9EUCA</name>
<dbReference type="AlphaFoldDB" id="A0AAE1P568"/>
<feature type="signal peptide" evidence="2">
    <location>
        <begin position="1"/>
        <end position="22"/>
    </location>
</feature>
<keyword evidence="2" id="KW-0732">Signal</keyword>
<proteinExistence type="predicted"/>
<protein>
    <submittedName>
        <fullName evidence="3">Uncharacterized protein</fullName>
    </submittedName>
</protein>
<feature type="region of interest" description="Disordered" evidence="1">
    <location>
        <begin position="117"/>
        <end position="149"/>
    </location>
</feature>
<dbReference type="Proteomes" id="UP001292094">
    <property type="component" value="Unassembled WGS sequence"/>
</dbReference>
<organism evidence="3 4">
    <name type="scientific">Petrolisthes manimaculis</name>
    <dbReference type="NCBI Taxonomy" id="1843537"/>
    <lineage>
        <taxon>Eukaryota</taxon>
        <taxon>Metazoa</taxon>
        <taxon>Ecdysozoa</taxon>
        <taxon>Arthropoda</taxon>
        <taxon>Crustacea</taxon>
        <taxon>Multicrustacea</taxon>
        <taxon>Malacostraca</taxon>
        <taxon>Eumalacostraca</taxon>
        <taxon>Eucarida</taxon>
        <taxon>Decapoda</taxon>
        <taxon>Pleocyemata</taxon>
        <taxon>Anomura</taxon>
        <taxon>Galatheoidea</taxon>
        <taxon>Porcellanidae</taxon>
        <taxon>Petrolisthes</taxon>
    </lineage>
</organism>
<reference evidence="3" key="1">
    <citation type="submission" date="2023-11" db="EMBL/GenBank/DDBJ databases">
        <title>Genome assemblies of two species of porcelain crab, Petrolisthes cinctipes and Petrolisthes manimaculis (Anomura: Porcellanidae).</title>
        <authorList>
            <person name="Angst P."/>
        </authorList>
    </citation>
    <scope>NUCLEOTIDE SEQUENCE</scope>
    <source>
        <strain evidence="3">PB745_02</strain>
        <tissue evidence="3">Gill</tissue>
    </source>
</reference>
<feature type="chain" id="PRO_5042200177" evidence="2">
    <location>
        <begin position="23"/>
        <end position="176"/>
    </location>
</feature>
<evidence type="ECO:0000256" key="2">
    <source>
        <dbReference type="SAM" id="SignalP"/>
    </source>
</evidence>
<comment type="caution">
    <text evidence="3">The sequence shown here is derived from an EMBL/GenBank/DDBJ whole genome shotgun (WGS) entry which is preliminary data.</text>
</comment>
<evidence type="ECO:0000256" key="1">
    <source>
        <dbReference type="SAM" id="MobiDB-lite"/>
    </source>
</evidence>
<accession>A0AAE1P568</accession>
<keyword evidence="4" id="KW-1185">Reference proteome</keyword>
<dbReference type="EMBL" id="JAWZYT010002953">
    <property type="protein sequence ID" value="KAK4300971.1"/>
    <property type="molecule type" value="Genomic_DNA"/>
</dbReference>
<evidence type="ECO:0000313" key="3">
    <source>
        <dbReference type="EMBL" id="KAK4300971.1"/>
    </source>
</evidence>
<evidence type="ECO:0000313" key="4">
    <source>
        <dbReference type="Proteomes" id="UP001292094"/>
    </source>
</evidence>